<name>A0A2L1WAP3_9PSED</name>
<evidence type="ECO:0000256" key="5">
    <source>
        <dbReference type="ARBA" id="ARBA00022801"/>
    </source>
</evidence>
<keyword evidence="4" id="KW-0255">Endonuclease</keyword>
<evidence type="ECO:0000256" key="7">
    <source>
        <dbReference type="ARBA" id="ARBA00023048"/>
    </source>
</evidence>
<dbReference type="Proteomes" id="UP000594430">
    <property type="component" value="Chromosome"/>
</dbReference>
<dbReference type="SUPFAM" id="SSF54060">
    <property type="entry name" value="His-Me finger endonucleases"/>
    <property type="match status" value="1"/>
</dbReference>
<dbReference type="Gene3D" id="3.90.540.10">
    <property type="entry name" value="Colicin/pyocin, DNase domain"/>
    <property type="match status" value="1"/>
</dbReference>
<evidence type="ECO:0000313" key="9">
    <source>
        <dbReference type="Proteomes" id="UP000594430"/>
    </source>
</evidence>
<protein>
    <submittedName>
        <fullName evidence="8">S-type pyocin</fullName>
    </submittedName>
</protein>
<dbReference type="GeneID" id="93440862"/>
<reference evidence="8 9" key="1">
    <citation type="submission" date="2020-11" db="EMBL/GenBank/DDBJ databases">
        <title>Pseudomonas fulva producing VIM-24.</title>
        <authorList>
            <person name="Liu S."/>
        </authorList>
    </citation>
    <scope>NUCLEOTIDE SEQUENCE [LARGE SCALE GENOMIC DNA]</scope>
    <source>
        <strain evidence="8 9">ZDHY414</strain>
    </source>
</reference>
<keyword evidence="7" id="KW-0078">Bacteriocin</keyword>
<dbReference type="AlphaFoldDB" id="A0A2L1WAP3"/>
<dbReference type="InterPro" id="IPR037146">
    <property type="entry name" value="Colicin/pyocin_DNase_dom_sf"/>
</dbReference>
<keyword evidence="3" id="KW-0540">Nuclease</keyword>
<dbReference type="EMBL" id="CP064946">
    <property type="protein sequence ID" value="QPH50013.1"/>
    <property type="molecule type" value="Genomic_DNA"/>
</dbReference>
<accession>A0A2L1WAP3</accession>
<proteinExistence type="inferred from homology"/>
<dbReference type="InterPro" id="IPR044925">
    <property type="entry name" value="His-Me_finger_sf"/>
</dbReference>
<dbReference type="Pfam" id="PF21431">
    <property type="entry name" value="Col-Pyo_DNase"/>
    <property type="match status" value="1"/>
</dbReference>
<evidence type="ECO:0000256" key="2">
    <source>
        <dbReference type="ARBA" id="ARBA00022529"/>
    </source>
</evidence>
<dbReference type="GO" id="GO:0004519">
    <property type="term" value="F:endonuclease activity"/>
    <property type="evidence" value="ECO:0007669"/>
    <property type="project" value="UniProtKB-KW"/>
</dbReference>
<sequence>MNTHLPEQIKTKLRGQQFETFADFKSALWSTYANDATFSKQFGTYQLNPMKEGWPPRAPFHQTLEGSRSYELCNHGPEAKCHDLN</sequence>
<evidence type="ECO:0000256" key="3">
    <source>
        <dbReference type="ARBA" id="ARBA00022722"/>
    </source>
</evidence>
<evidence type="ECO:0000256" key="1">
    <source>
        <dbReference type="ARBA" id="ARBA00006811"/>
    </source>
</evidence>
<dbReference type="GO" id="GO:0042742">
    <property type="term" value="P:defense response to bacterium"/>
    <property type="evidence" value="ECO:0007669"/>
    <property type="project" value="UniProtKB-KW"/>
</dbReference>
<dbReference type="GO" id="GO:0016787">
    <property type="term" value="F:hydrolase activity"/>
    <property type="evidence" value="ECO:0007669"/>
    <property type="project" value="UniProtKB-KW"/>
</dbReference>
<comment type="similarity">
    <text evidence="1">Belongs to the colicin/pyosin nuclease family.</text>
</comment>
<dbReference type="RefSeq" id="WP_104925867.1">
    <property type="nucleotide sequence ID" value="NZ_BQHM01000010.1"/>
</dbReference>
<dbReference type="GO" id="GO:0031640">
    <property type="term" value="P:killing of cells of another organism"/>
    <property type="evidence" value="ECO:0007669"/>
    <property type="project" value="UniProtKB-KW"/>
</dbReference>
<evidence type="ECO:0000313" key="8">
    <source>
        <dbReference type="EMBL" id="QPH50013.1"/>
    </source>
</evidence>
<gene>
    <name evidence="8" type="ORF">IZU98_04585</name>
</gene>
<keyword evidence="6" id="KW-0044">Antibiotic</keyword>
<organism evidence="8 9">
    <name type="scientific">Pseudomonas fulva</name>
    <dbReference type="NCBI Taxonomy" id="47880"/>
    <lineage>
        <taxon>Bacteria</taxon>
        <taxon>Pseudomonadati</taxon>
        <taxon>Pseudomonadota</taxon>
        <taxon>Gammaproteobacteria</taxon>
        <taxon>Pseudomonadales</taxon>
        <taxon>Pseudomonadaceae</taxon>
        <taxon>Pseudomonas</taxon>
    </lineage>
</organism>
<evidence type="ECO:0000256" key="6">
    <source>
        <dbReference type="ARBA" id="ARBA00023022"/>
    </source>
</evidence>
<evidence type="ECO:0000256" key="4">
    <source>
        <dbReference type="ARBA" id="ARBA00022759"/>
    </source>
</evidence>
<keyword evidence="2" id="KW-0929">Antimicrobial</keyword>
<keyword evidence="5" id="KW-0378">Hydrolase</keyword>